<sequence length="592" mass="66466">MKRFIMLAVLGVCFVCGSLSVFAEEKEEAGKTAEEILDQMVMIPYDYQSKAFVHGQLIEMYDDYTIVQRDGRILVPIRLMSRLAYYSGQDNNNWEAVWDAQTPDEVLLKNDLLGKKIKFTVGSKEMVVNNEPLMTDAAPQKINGGIYLPLRNAAIALDKEIIWHDGLILMGKENINTQDPQMAGLLKQIKAILTDTRKRIEFGDALFPVARFGDTAYYYQRFYKDNGETQAFYKQKNGQKAVRVPLQGDPILDSARIINGELYYVSLENKKSMLYAYDFAGNQSRKISSLGDWNPRDGWLSDLSVIDNEVYIILHSGDLTMGSETLYKVKDGSLASVADAKSFNAYVKTKQYLYSSDFTPMFSLADNLKRTDLATGETVSIGNPEYAYGINRSIGEGSVGYSTNDSLYVKDGYLYTLGVKDNDPEDRTALYKINPQDRSQIKLASPAGDFWMIGDQIFYIDPVTGYLHGVGLDGANDETVVNRKVANVIFYNGGIYYTGDVKTAGIYDQGTLYRYDIANHRETRLSDRAVTSFYVGKAGVFYVSKGYEMGLYKVDESGRNIRLVNDSIDTAVLSDDGMIYTLAYKKGIFIVK</sequence>
<reference evidence="4 5" key="1">
    <citation type="submission" date="2024-02" db="EMBL/GenBank/DDBJ databases">
        <title>A nitrogen-fixing paenibacillus bacterium.</title>
        <authorList>
            <person name="Zhang W.L."/>
            <person name="Chen S.F."/>
        </authorList>
    </citation>
    <scope>NUCLEOTIDE SEQUENCE [LARGE SCALE GENOMIC DNA]</scope>
    <source>
        <strain evidence="4 5">M1</strain>
    </source>
</reference>
<dbReference type="RefSeq" id="WP_331845998.1">
    <property type="nucleotide sequence ID" value="NZ_JAZHPZ010000003.1"/>
</dbReference>
<name>A0ABU7VPS7_9BACL</name>
<proteinExistence type="predicted"/>
<dbReference type="SUPFAM" id="SSF55383">
    <property type="entry name" value="Copper amine oxidase, domain N"/>
    <property type="match status" value="1"/>
</dbReference>
<gene>
    <name evidence="4" type="ORF">V3851_07995</name>
</gene>
<evidence type="ECO:0000313" key="4">
    <source>
        <dbReference type="EMBL" id="MEF2965767.1"/>
    </source>
</evidence>
<organism evidence="4 5">
    <name type="scientific">Paenibacillus haidiansis</name>
    <dbReference type="NCBI Taxonomy" id="1574488"/>
    <lineage>
        <taxon>Bacteria</taxon>
        <taxon>Bacillati</taxon>
        <taxon>Bacillota</taxon>
        <taxon>Bacilli</taxon>
        <taxon>Bacillales</taxon>
        <taxon>Paenibacillaceae</taxon>
        <taxon>Paenibacillus</taxon>
    </lineage>
</organism>
<keyword evidence="5" id="KW-1185">Reference proteome</keyword>
<comment type="caution">
    <text evidence="4">The sequence shown here is derived from an EMBL/GenBank/DDBJ whole genome shotgun (WGS) entry which is preliminary data.</text>
</comment>
<evidence type="ECO:0000259" key="2">
    <source>
        <dbReference type="Pfam" id="PF07833"/>
    </source>
</evidence>
<evidence type="ECO:0000256" key="1">
    <source>
        <dbReference type="SAM" id="SignalP"/>
    </source>
</evidence>
<dbReference type="EMBL" id="JAZHPZ010000003">
    <property type="protein sequence ID" value="MEF2965767.1"/>
    <property type="molecule type" value="Genomic_DNA"/>
</dbReference>
<dbReference type="Pfam" id="PF07833">
    <property type="entry name" value="Cu_amine_oxidN1"/>
    <property type="match status" value="1"/>
</dbReference>
<feature type="signal peptide" evidence="1">
    <location>
        <begin position="1"/>
        <end position="23"/>
    </location>
</feature>
<dbReference type="InterPro" id="IPR032485">
    <property type="entry name" value="LRP1-like_beta_prop"/>
</dbReference>
<keyword evidence="1" id="KW-0732">Signal</keyword>
<dbReference type="Proteomes" id="UP001306950">
    <property type="component" value="Unassembled WGS sequence"/>
</dbReference>
<dbReference type="Pfam" id="PF16472">
    <property type="entry name" value="DUF5050"/>
    <property type="match status" value="1"/>
</dbReference>
<feature type="chain" id="PRO_5046591449" evidence="1">
    <location>
        <begin position="24"/>
        <end position="592"/>
    </location>
</feature>
<dbReference type="Gene3D" id="3.30.457.10">
    <property type="entry name" value="Copper amine oxidase-like, N-terminal domain"/>
    <property type="match status" value="1"/>
</dbReference>
<feature type="domain" description="Copper amine oxidase-like N-terminal" evidence="2">
    <location>
        <begin position="53"/>
        <end position="165"/>
    </location>
</feature>
<evidence type="ECO:0000259" key="3">
    <source>
        <dbReference type="Pfam" id="PF16472"/>
    </source>
</evidence>
<feature type="domain" description="Prolow-density lipoprotein receptor-related protein 1-like beta-propeller" evidence="3">
    <location>
        <begin position="403"/>
        <end position="582"/>
    </location>
</feature>
<dbReference type="InterPro" id="IPR036582">
    <property type="entry name" value="Mao_N_sf"/>
</dbReference>
<dbReference type="SUPFAM" id="SSF82171">
    <property type="entry name" value="DPP6 N-terminal domain-like"/>
    <property type="match status" value="1"/>
</dbReference>
<evidence type="ECO:0000313" key="5">
    <source>
        <dbReference type="Proteomes" id="UP001306950"/>
    </source>
</evidence>
<accession>A0ABU7VPS7</accession>
<protein>
    <submittedName>
        <fullName evidence="4">DUF5050 domain-containing protein</fullName>
    </submittedName>
</protein>
<dbReference type="InterPro" id="IPR012854">
    <property type="entry name" value="Cu_amine_oxidase-like_N"/>
</dbReference>